<proteinExistence type="predicted"/>
<comment type="caution">
    <text evidence="1">The sequence shown here is derived from an EMBL/GenBank/DDBJ whole genome shotgun (WGS) entry which is preliminary data.</text>
</comment>
<sequence length="120" mass="12783">MPQAQSCVSWAGYDSVDAVFADSELVVRGTVTPTRKTTQLFGYDAAVHTVAVREVLKGDATAGTALPVASTPVTCSGDKVYPEGDPLDVSGEVVLFITRDESGVWRTLTPFEGVHRDPQL</sequence>
<dbReference type="Proteomes" id="UP001646141">
    <property type="component" value="Unassembled WGS sequence"/>
</dbReference>
<evidence type="ECO:0000313" key="2">
    <source>
        <dbReference type="Proteomes" id="UP001646141"/>
    </source>
</evidence>
<protein>
    <recommendedName>
        <fullName evidence="3">DUF4440 domain-containing protein</fullName>
    </recommendedName>
</protein>
<organism evidence="1 2">
    <name type="scientific">Leucobacter chromiireducens subsp. chromiireducens</name>
    <dbReference type="NCBI Taxonomy" id="660067"/>
    <lineage>
        <taxon>Bacteria</taxon>
        <taxon>Bacillati</taxon>
        <taxon>Actinomycetota</taxon>
        <taxon>Actinomycetes</taxon>
        <taxon>Micrococcales</taxon>
        <taxon>Microbacteriaceae</taxon>
        <taxon>Leucobacter</taxon>
    </lineage>
</organism>
<dbReference type="EMBL" id="QYAD01000002">
    <property type="protein sequence ID" value="MBL3689716.1"/>
    <property type="molecule type" value="Genomic_DNA"/>
</dbReference>
<accession>A0ABS1SNG4</accession>
<keyword evidence="2" id="KW-1185">Reference proteome</keyword>
<name>A0ABS1SNG4_9MICO</name>
<gene>
    <name evidence="1" type="ORF">D3226_07050</name>
</gene>
<evidence type="ECO:0008006" key="3">
    <source>
        <dbReference type="Google" id="ProtNLM"/>
    </source>
</evidence>
<reference evidence="1 2" key="1">
    <citation type="submission" date="2018-09" db="EMBL/GenBank/DDBJ databases">
        <title>Comparative genomics of Leucobacter spp.</title>
        <authorList>
            <person name="Reis A.C."/>
            <person name="Kolvenbach B.A."/>
            <person name="Corvini P.F.X."/>
            <person name="Nunes O.C."/>
        </authorList>
    </citation>
    <scope>NUCLEOTIDE SEQUENCE [LARGE SCALE GENOMIC DNA]</scope>
    <source>
        <strain evidence="1 2">L-1</strain>
    </source>
</reference>
<evidence type="ECO:0000313" key="1">
    <source>
        <dbReference type="EMBL" id="MBL3689716.1"/>
    </source>
</evidence>